<evidence type="ECO:0008006" key="4">
    <source>
        <dbReference type="Google" id="ProtNLM"/>
    </source>
</evidence>
<protein>
    <recommendedName>
        <fullName evidence="4">MFS transporter permease</fullName>
    </recommendedName>
</protein>
<keyword evidence="1" id="KW-1133">Transmembrane helix</keyword>
<dbReference type="Proteomes" id="UP000257706">
    <property type="component" value="Unassembled WGS sequence"/>
</dbReference>
<reference evidence="2 3" key="1">
    <citation type="journal article" date="2018" name="Nat. Biotechnol.">
        <title>A standardized bacterial taxonomy based on genome phylogeny substantially revises the tree of life.</title>
        <authorList>
            <person name="Parks D.H."/>
            <person name="Chuvochina M."/>
            <person name="Waite D.W."/>
            <person name="Rinke C."/>
            <person name="Skarshewski A."/>
            <person name="Chaumeil P.A."/>
            <person name="Hugenholtz P."/>
        </authorList>
    </citation>
    <scope>NUCLEOTIDE SEQUENCE [LARGE SCALE GENOMIC DNA]</scope>
    <source>
        <strain evidence="2">UBA8739</strain>
    </source>
</reference>
<sequence>MPWTDYTLNDFLLFAPETYQRLFIRYHEAIWPLQIPVVIAMLVIPWLILRRGGVEPRMMRIALPILAVVWVWIGTDFLYQRYGEINWAAVWPAAGFMLQGVLLLATAFAEPEQPPDVRVPPAARDAGLLVMAAAVILLPLAAPLSGRPWLSAELVGVTPDATALFTLGLLALKPLRLRLLLLPVPLLWCLLSTLTQIAMDWPDAWILPALAAAAVAATLLPREKGIGR</sequence>
<evidence type="ECO:0000256" key="1">
    <source>
        <dbReference type="SAM" id="Phobius"/>
    </source>
</evidence>
<proteinExistence type="predicted"/>
<feature type="transmembrane region" description="Helical" evidence="1">
    <location>
        <begin position="126"/>
        <end position="144"/>
    </location>
</feature>
<feature type="transmembrane region" description="Helical" evidence="1">
    <location>
        <begin position="179"/>
        <end position="198"/>
    </location>
</feature>
<feature type="transmembrane region" description="Helical" evidence="1">
    <location>
        <begin position="150"/>
        <end position="172"/>
    </location>
</feature>
<dbReference type="AlphaFoldDB" id="A0A3B9IK01"/>
<feature type="transmembrane region" description="Helical" evidence="1">
    <location>
        <begin position="29"/>
        <end position="49"/>
    </location>
</feature>
<feature type="transmembrane region" description="Helical" evidence="1">
    <location>
        <begin position="204"/>
        <end position="221"/>
    </location>
</feature>
<keyword evidence="1" id="KW-0812">Transmembrane</keyword>
<comment type="caution">
    <text evidence="2">The sequence shown here is derived from an EMBL/GenBank/DDBJ whole genome shotgun (WGS) entry which is preliminary data.</text>
</comment>
<gene>
    <name evidence="2" type="ORF">DCK97_11455</name>
</gene>
<organism evidence="2 3">
    <name type="scientific">Tistrella mobilis</name>
    <dbReference type="NCBI Taxonomy" id="171437"/>
    <lineage>
        <taxon>Bacteria</taxon>
        <taxon>Pseudomonadati</taxon>
        <taxon>Pseudomonadota</taxon>
        <taxon>Alphaproteobacteria</taxon>
        <taxon>Geminicoccales</taxon>
        <taxon>Geminicoccaceae</taxon>
        <taxon>Tistrella</taxon>
    </lineage>
</organism>
<dbReference type="Pfam" id="PF19540">
    <property type="entry name" value="DUF6064"/>
    <property type="match status" value="1"/>
</dbReference>
<name>A0A3B9IK01_9PROT</name>
<feature type="transmembrane region" description="Helical" evidence="1">
    <location>
        <begin position="85"/>
        <end position="105"/>
    </location>
</feature>
<keyword evidence="1" id="KW-0472">Membrane</keyword>
<accession>A0A3B9IK01</accession>
<evidence type="ECO:0000313" key="2">
    <source>
        <dbReference type="EMBL" id="HAE48028.1"/>
    </source>
</evidence>
<dbReference type="InterPro" id="IPR045708">
    <property type="entry name" value="DUF6064"/>
</dbReference>
<evidence type="ECO:0000313" key="3">
    <source>
        <dbReference type="Proteomes" id="UP000257706"/>
    </source>
</evidence>
<dbReference type="EMBL" id="DMAI01000173">
    <property type="protein sequence ID" value="HAE48028.1"/>
    <property type="molecule type" value="Genomic_DNA"/>
</dbReference>
<feature type="transmembrane region" description="Helical" evidence="1">
    <location>
        <begin position="61"/>
        <end position="79"/>
    </location>
</feature>